<dbReference type="AlphaFoldDB" id="Q0WYX3"/>
<dbReference type="PRINTS" id="PR00382">
    <property type="entry name" value="LIPIDTRNSFER"/>
</dbReference>
<dbReference type="EMBL" id="AB242870">
    <property type="protein sequence ID" value="BAF02667.1"/>
    <property type="molecule type" value="mRNA"/>
</dbReference>
<organism evidence="5">
    <name type="scientific">Beta vulgaris</name>
    <name type="common">Sugar beet</name>
    <dbReference type="NCBI Taxonomy" id="161934"/>
    <lineage>
        <taxon>Eukaryota</taxon>
        <taxon>Viridiplantae</taxon>
        <taxon>Streptophyta</taxon>
        <taxon>Embryophyta</taxon>
        <taxon>Tracheophyta</taxon>
        <taxon>Spermatophyta</taxon>
        <taxon>Magnoliopsida</taxon>
        <taxon>eudicotyledons</taxon>
        <taxon>Gunneridae</taxon>
        <taxon>Pentapetalae</taxon>
        <taxon>Caryophyllales</taxon>
        <taxon>Chenopodiaceae</taxon>
        <taxon>Betoideae</taxon>
        <taxon>Beta</taxon>
    </lineage>
</organism>
<dbReference type="InterPro" id="IPR036312">
    <property type="entry name" value="Bifun_inhib/LTP/seed_sf"/>
</dbReference>
<dbReference type="Gene3D" id="1.10.110.10">
    <property type="entry name" value="Plant lipid-transfer and hydrophobic proteins"/>
    <property type="match status" value="1"/>
</dbReference>
<comment type="similarity">
    <text evidence="1 2">Belongs to the plant LTP family.</text>
</comment>
<evidence type="ECO:0000256" key="3">
    <source>
        <dbReference type="SAM" id="SignalP"/>
    </source>
</evidence>
<evidence type="ECO:0000259" key="4">
    <source>
        <dbReference type="SMART" id="SM00499"/>
    </source>
</evidence>
<sequence length="130" mass="13730">MAKTFPEFLSYLAILSMLFAPSLCDQATETAPSCSTVISNVAACLPFISHTSPSPSGICCGGVKNVAGLAKTHDDKMAICNCLKTELANIKYDPALVAALPKQCSVNINLPPISKNTDCSKVVFGNPMKY</sequence>
<keyword evidence="2" id="KW-0446">Lipid-binding</keyword>
<dbReference type="EMBL" id="AB242872">
    <property type="protein sequence ID" value="BAF02670.1"/>
    <property type="molecule type" value="Genomic_DNA"/>
</dbReference>
<keyword evidence="2" id="KW-0813">Transport</keyword>
<accession>Q0WYX3</accession>
<proteinExistence type="evidence at transcript level"/>
<dbReference type="SMART" id="SM00499">
    <property type="entry name" value="AAI"/>
    <property type="match status" value="1"/>
</dbReference>
<keyword evidence="3" id="KW-0732">Signal</keyword>
<evidence type="ECO:0000313" key="5">
    <source>
        <dbReference type="EMBL" id="BAF02670.1"/>
    </source>
</evidence>
<dbReference type="PROSITE" id="PS00597">
    <property type="entry name" value="PLANT_LTP"/>
    <property type="match status" value="1"/>
</dbReference>
<evidence type="ECO:0000256" key="1">
    <source>
        <dbReference type="ARBA" id="ARBA00009748"/>
    </source>
</evidence>
<feature type="signal peptide" evidence="3">
    <location>
        <begin position="1"/>
        <end position="24"/>
    </location>
</feature>
<dbReference type="InterPro" id="IPR016140">
    <property type="entry name" value="Bifunc_inhib/LTP/seed_store"/>
</dbReference>
<name>Q0WYX3_BETVU</name>
<comment type="function">
    <text evidence="2">Plant non-specific lipid-transfer proteins transfer phospholipids as well as galactolipids across membranes. May play a role in wax or cutin deposition in the cell walls of expanding epidermal cells and certain secretory tissues.</text>
</comment>
<feature type="domain" description="Bifunctional inhibitor/plant lipid transfer protein/seed storage helical" evidence="4">
    <location>
        <begin position="34"/>
        <end position="119"/>
    </location>
</feature>
<dbReference type="GO" id="GO:0006869">
    <property type="term" value="P:lipid transport"/>
    <property type="evidence" value="ECO:0007669"/>
    <property type="project" value="InterPro"/>
</dbReference>
<dbReference type="PANTHER" id="PTHR33076">
    <property type="entry name" value="NON-SPECIFIC LIPID-TRANSFER PROTEIN 2-RELATED"/>
    <property type="match status" value="1"/>
</dbReference>
<feature type="chain" id="PRO_5007698989" description="Non-specific lipid-transfer protein" evidence="3">
    <location>
        <begin position="25"/>
        <end position="130"/>
    </location>
</feature>
<dbReference type="SUPFAM" id="SSF47699">
    <property type="entry name" value="Bifunctional inhibitor/lipid-transfer protein/seed storage 2S albumin"/>
    <property type="match status" value="1"/>
</dbReference>
<dbReference type="CDD" id="cd01960">
    <property type="entry name" value="nsLTP1"/>
    <property type="match status" value="1"/>
</dbReference>
<reference evidence="5" key="1">
    <citation type="journal article" date="2007" name="Physiol. Plantarum">
        <title>An anther-specific lipid transfer protein gene in sugar beet: its expression is strongly reduced in male-sterile plants with Owen cytoplasm.</title>
        <authorList>
            <person name="Matsuhira H."/>
            <person name="Shinada H."/>
            <person name="Yui-Kurino R."/>
            <person name="Hamato N."/>
            <person name="Umeda M."/>
            <person name="Mikami T."/>
            <person name="Kubo T."/>
        </authorList>
    </citation>
    <scope>NUCLEOTIDE SEQUENCE</scope>
</reference>
<gene>
    <name evidence="5" type="primary">bvLTP-2</name>
</gene>
<dbReference type="Pfam" id="PF00234">
    <property type="entry name" value="Tryp_alpha_amyl"/>
    <property type="match status" value="1"/>
</dbReference>
<dbReference type="InterPro" id="IPR000528">
    <property type="entry name" value="Plant_nsLTP"/>
</dbReference>
<evidence type="ECO:0000256" key="2">
    <source>
        <dbReference type="RuleBase" id="RU000628"/>
    </source>
</evidence>
<dbReference type="GO" id="GO:0008289">
    <property type="term" value="F:lipid binding"/>
    <property type="evidence" value="ECO:0007669"/>
    <property type="project" value="UniProtKB-KW"/>
</dbReference>
<protein>
    <recommendedName>
        <fullName evidence="2">Non-specific lipid-transfer protein</fullName>
    </recommendedName>
</protein>